<organism evidence="1 2">
    <name type="scientific">Panagrolaimus sp. ES5</name>
    <dbReference type="NCBI Taxonomy" id="591445"/>
    <lineage>
        <taxon>Eukaryota</taxon>
        <taxon>Metazoa</taxon>
        <taxon>Ecdysozoa</taxon>
        <taxon>Nematoda</taxon>
        <taxon>Chromadorea</taxon>
        <taxon>Rhabditida</taxon>
        <taxon>Tylenchina</taxon>
        <taxon>Panagrolaimomorpha</taxon>
        <taxon>Panagrolaimoidea</taxon>
        <taxon>Panagrolaimidae</taxon>
        <taxon>Panagrolaimus</taxon>
    </lineage>
</organism>
<proteinExistence type="predicted"/>
<evidence type="ECO:0000313" key="2">
    <source>
        <dbReference type="WBParaSite" id="ES5_v2.g10377.t1"/>
    </source>
</evidence>
<protein>
    <submittedName>
        <fullName evidence="2">Uncharacterized protein</fullName>
    </submittedName>
</protein>
<evidence type="ECO:0000313" key="1">
    <source>
        <dbReference type="Proteomes" id="UP000887579"/>
    </source>
</evidence>
<accession>A0AC34F056</accession>
<name>A0AC34F056_9BILA</name>
<sequence length="188" mass="20829">MKMGRQFIILSSIFILLSTFLCFIKAAPYDCTSFKTCTPLYAFIFNSKYTGEQTSKSCEDACATYICIVNGAVIYGGGCYSDFEAICTGSTLKPDIKNMENGKAVMSKQPGNVVYTCKKPHCVISYETSEDLRENNYLVNTFKDGFTSNPIGCHVAPPSNLKNGLMNQMNGFQLFGMALLGFLFAQFW</sequence>
<dbReference type="Proteomes" id="UP000887579">
    <property type="component" value="Unplaced"/>
</dbReference>
<dbReference type="WBParaSite" id="ES5_v2.g10377.t1">
    <property type="protein sequence ID" value="ES5_v2.g10377.t1"/>
    <property type="gene ID" value="ES5_v2.g10377"/>
</dbReference>
<reference evidence="2" key="1">
    <citation type="submission" date="2022-11" db="UniProtKB">
        <authorList>
            <consortium name="WormBaseParasite"/>
        </authorList>
    </citation>
    <scope>IDENTIFICATION</scope>
</reference>